<comment type="caution">
    <text evidence="1">The sequence shown here is derived from an EMBL/GenBank/DDBJ whole genome shotgun (WGS) entry which is preliminary data.</text>
</comment>
<dbReference type="Proteomes" id="UP001162992">
    <property type="component" value="Chromosome 12"/>
</dbReference>
<evidence type="ECO:0000313" key="2">
    <source>
        <dbReference type="Proteomes" id="UP001162992"/>
    </source>
</evidence>
<organism evidence="1 2">
    <name type="scientific">Diphasiastrum complanatum</name>
    <name type="common">Issler's clubmoss</name>
    <name type="synonym">Lycopodium complanatum</name>
    <dbReference type="NCBI Taxonomy" id="34168"/>
    <lineage>
        <taxon>Eukaryota</taxon>
        <taxon>Viridiplantae</taxon>
        <taxon>Streptophyta</taxon>
        <taxon>Embryophyta</taxon>
        <taxon>Tracheophyta</taxon>
        <taxon>Lycopodiopsida</taxon>
        <taxon>Lycopodiales</taxon>
        <taxon>Lycopodiaceae</taxon>
        <taxon>Lycopodioideae</taxon>
        <taxon>Diphasiastrum</taxon>
    </lineage>
</organism>
<reference evidence="2" key="1">
    <citation type="journal article" date="2024" name="Proc. Natl. Acad. Sci. U.S.A.">
        <title>Extraordinary preservation of gene collinearity over three hundred million years revealed in homosporous lycophytes.</title>
        <authorList>
            <person name="Li C."/>
            <person name="Wickell D."/>
            <person name="Kuo L.Y."/>
            <person name="Chen X."/>
            <person name="Nie B."/>
            <person name="Liao X."/>
            <person name="Peng D."/>
            <person name="Ji J."/>
            <person name="Jenkins J."/>
            <person name="Williams M."/>
            <person name="Shu S."/>
            <person name="Plott C."/>
            <person name="Barry K."/>
            <person name="Rajasekar S."/>
            <person name="Grimwood J."/>
            <person name="Han X."/>
            <person name="Sun S."/>
            <person name="Hou Z."/>
            <person name="He W."/>
            <person name="Dai G."/>
            <person name="Sun C."/>
            <person name="Schmutz J."/>
            <person name="Leebens-Mack J.H."/>
            <person name="Li F.W."/>
            <person name="Wang L."/>
        </authorList>
    </citation>
    <scope>NUCLEOTIDE SEQUENCE [LARGE SCALE GENOMIC DNA]</scope>
    <source>
        <strain evidence="2">cv. PW_Plant_1</strain>
    </source>
</reference>
<proteinExistence type="predicted"/>
<accession>A0ACC2C2Q2</accession>
<protein>
    <submittedName>
        <fullName evidence="1">Uncharacterized protein</fullName>
    </submittedName>
</protein>
<sequence>MAAAQLPLHLIDFTPRKAYRRIASSKQIRCRIVRIISYVLRQGFSRCMIKPFCSSDFVAIPWSYGGKHRLQALSEGPKKEAHSQTNECENSSTKDDSKIEKKDNSDLNDAPNLADEAAGSNTDFQKNGGLLEWINWKDAKTILAAVAISVFFRTYIAEPSYIPSLSMYPTFEVGDLIIVDKASYYFRDPSVNEIVAFKPPEFFEGNGFSAGDVFIKRVIAKGGDIVEVHEGKLIINGAAKREEFIIEPASYNMSEVYVPDGYLFVMGDNRNNSYDSHIWGPLQRKNVVGRAMIRYWPPNRVTCIS</sequence>
<keyword evidence="2" id="KW-1185">Reference proteome</keyword>
<evidence type="ECO:0000313" key="1">
    <source>
        <dbReference type="EMBL" id="KAJ7536271.1"/>
    </source>
</evidence>
<gene>
    <name evidence="1" type="ORF">O6H91_12G062700</name>
</gene>
<name>A0ACC2C2Q2_DIPCM</name>
<dbReference type="EMBL" id="CM055103">
    <property type="protein sequence ID" value="KAJ7536271.1"/>
    <property type="molecule type" value="Genomic_DNA"/>
</dbReference>